<dbReference type="RefSeq" id="WP_347609775.1">
    <property type="nucleotide sequence ID" value="NZ_JBDPZC010000004.1"/>
</dbReference>
<gene>
    <name evidence="1" type="ORF">ABDJ40_11480</name>
</gene>
<dbReference type="InterPro" id="IPR015068">
    <property type="entry name" value="DUF1877"/>
</dbReference>
<sequence length="205" mass="22628">MGICCSIYPLASQQLAQLRADPPLVWRLLEPEDAQPYLSELARLQKVSWRQRLQRLQLPWRPQGRSRAPATPAVPVPDLPAPALGMLDLDKSWDGLRHCIGRCAPDAPDFFAGDGAIGRIEVGYGPALAVDSGTLARYAAALQGIDEGSLLRQLQGSDFKEVYLGELWRRRDADSQAYLLENFRDLHGFMRQAAAQGLAAVICYS</sequence>
<comment type="caution">
    <text evidence="1">The sequence shown here is derived from an EMBL/GenBank/DDBJ whole genome shotgun (WGS) entry which is preliminary data.</text>
</comment>
<dbReference type="Proteomes" id="UP001462640">
    <property type="component" value="Unassembled WGS sequence"/>
</dbReference>
<proteinExistence type="predicted"/>
<reference evidence="1 2" key="1">
    <citation type="submission" date="2024-05" db="EMBL/GenBank/DDBJ databases">
        <title>Roseateles sp. 2.12 16S ribosomal RNA gene Genome sequencing and assembly.</title>
        <authorList>
            <person name="Woo H."/>
        </authorList>
    </citation>
    <scope>NUCLEOTIDE SEQUENCE [LARGE SCALE GENOMIC DNA]</scope>
    <source>
        <strain evidence="1 2">2.12</strain>
    </source>
</reference>
<keyword evidence="2" id="KW-1185">Reference proteome</keyword>
<accession>A0ABV0GEJ8</accession>
<dbReference type="Pfam" id="PF08974">
    <property type="entry name" value="DUF1877"/>
    <property type="match status" value="1"/>
</dbReference>
<dbReference type="InterPro" id="IPR035944">
    <property type="entry name" value="YfbM-like_sf"/>
</dbReference>
<protein>
    <submittedName>
        <fullName evidence="1">DUF1877 family protein</fullName>
    </submittedName>
</protein>
<organism evidence="1 2">
    <name type="scientific">Roseateles flavus</name>
    <dbReference type="NCBI Taxonomy" id="3149041"/>
    <lineage>
        <taxon>Bacteria</taxon>
        <taxon>Pseudomonadati</taxon>
        <taxon>Pseudomonadota</taxon>
        <taxon>Betaproteobacteria</taxon>
        <taxon>Burkholderiales</taxon>
        <taxon>Sphaerotilaceae</taxon>
        <taxon>Roseateles</taxon>
    </lineage>
</organism>
<evidence type="ECO:0000313" key="2">
    <source>
        <dbReference type="Proteomes" id="UP001462640"/>
    </source>
</evidence>
<name>A0ABV0GEJ8_9BURK</name>
<dbReference type="SUPFAM" id="SSF111069">
    <property type="entry name" value="Hypothetical protein yfbM"/>
    <property type="match status" value="1"/>
</dbReference>
<evidence type="ECO:0000313" key="1">
    <source>
        <dbReference type="EMBL" id="MEO3713384.1"/>
    </source>
</evidence>
<dbReference type="EMBL" id="JBDPZC010000004">
    <property type="protein sequence ID" value="MEO3713384.1"/>
    <property type="molecule type" value="Genomic_DNA"/>
</dbReference>
<dbReference type="Gene3D" id="3.40.1760.10">
    <property type="entry name" value="YfbM-like super family"/>
    <property type="match status" value="1"/>
</dbReference>